<feature type="transmembrane region" description="Helical" evidence="1">
    <location>
        <begin position="33"/>
        <end position="51"/>
    </location>
</feature>
<dbReference type="AlphaFoldDB" id="A0A140SEJ0"/>
<accession>A0A140SEJ0</accession>
<name>A0A140SEJ0_PSEAI</name>
<dbReference type="EMBL" id="WOAD01000010">
    <property type="protein sequence ID" value="MUI36118.1"/>
    <property type="molecule type" value="Genomic_DNA"/>
</dbReference>
<protein>
    <submittedName>
        <fullName evidence="2">Uncharacterized protein</fullName>
    </submittedName>
</protein>
<keyword evidence="1" id="KW-0472">Membrane</keyword>
<proteinExistence type="predicted"/>
<comment type="caution">
    <text evidence="2">The sequence shown here is derived from an EMBL/GenBank/DDBJ whole genome shotgun (WGS) entry which is preliminary data.</text>
</comment>
<feature type="transmembrane region" description="Helical" evidence="1">
    <location>
        <begin position="194"/>
        <end position="213"/>
    </location>
</feature>
<keyword evidence="1" id="KW-1133">Transmembrane helix</keyword>
<reference evidence="2 3" key="1">
    <citation type="submission" date="2019-11" db="EMBL/GenBank/DDBJ databases">
        <title>Genomes of ocular Pseudomonas aeruginosa isolates.</title>
        <authorList>
            <person name="Khan M."/>
            <person name="Rice S.A."/>
            <person name="Willcox M.D.P."/>
            <person name="Stapleton F."/>
        </authorList>
    </citation>
    <scope>NUCLEOTIDE SEQUENCE [LARGE SCALE GENOMIC DNA]</scope>
    <source>
        <strain evidence="2 3">PA221</strain>
    </source>
</reference>
<keyword evidence="1" id="KW-0812">Transmembrane</keyword>
<feature type="transmembrane region" description="Helical" evidence="1">
    <location>
        <begin position="58"/>
        <end position="76"/>
    </location>
</feature>
<evidence type="ECO:0000313" key="3">
    <source>
        <dbReference type="Proteomes" id="UP000433532"/>
    </source>
</evidence>
<gene>
    <name evidence="2" type="ORF">GNQ48_13950</name>
</gene>
<evidence type="ECO:0000256" key="1">
    <source>
        <dbReference type="SAM" id="Phobius"/>
    </source>
</evidence>
<evidence type="ECO:0000313" key="2">
    <source>
        <dbReference type="EMBL" id="MUI36118.1"/>
    </source>
</evidence>
<dbReference type="Proteomes" id="UP000433532">
    <property type="component" value="Unassembled WGS sequence"/>
</dbReference>
<organism evidence="2 3">
    <name type="scientific">Pseudomonas aeruginosa</name>
    <dbReference type="NCBI Taxonomy" id="287"/>
    <lineage>
        <taxon>Bacteria</taxon>
        <taxon>Pseudomonadati</taxon>
        <taxon>Pseudomonadota</taxon>
        <taxon>Gammaproteobacteria</taxon>
        <taxon>Pseudomonadales</taxon>
        <taxon>Pseudomonadaceae</taxon>
        <taxon>Pseudomonas</taxon>
    </lineage>
</organism>
<feature type="transmembrane region" description="Helical" evidence="1">
    <location>
        <begin position="161"/>
        <end position="187"/>
    </location>
</feature>
<sequence length="254" mass="28164">MVGVPALASLFYLKGWARVVCFFLLCLGAMLSLQKAALANIVIVLFFAYWLKLIKKTYLFFTFLLAGLGLSVFFLADFGAGSLETVHRLIVGLLTSDSSVSQDVPFFESIFDRVTALPLETLSFYGSEILVLGAGVFGGGGVLGYAQYPMAHNGIVELLCIYGFIFGGLAVLLLLLLFVYSVFLLVFRRRKTACTELGFLCSAFIIWFVNYVFSGGGLFHPVGAALFWLVVFRFLYILRRKRDVEHISKEVVYG</sequence>
<feature type="transmembrane region" description="Helical" evidence="1">
    <location>
        <begin position="219"/>
        <end position="238"/>
    </location>
</feature>